<organism evidence="2">
    <name type="scientific">marine sediment metagenome</name>
    <dbReference type="NCBI Taxonomy" id="412755"/>
    <lineage>
        <taxon>unclassified sequences</taxon>
        <taxon>metagenomes</taxon>
        <taxon>ecological metagenomes</taxon>
    </lineage>
</organism>
<evidence type="ECO:0000256" key="1">
    <source>
        <dbReference type="SAM" id="MobiDB-lite"/>
    </source>
</evidence>
<protein>
    <submittedName>
        <fullName evidence="2">Uncharacterized protein</fullName>
    </submittedName>
</protein>
<name>A0A0F9T3H6_9ZZZZ</name>
<proteinExistence type="predicted"/>
<evidence type="ECO:0000313" key="2">
    <source>
        <dbReference type="EMBL" id="KKN69367.1"/>
    </source>
</evidence>
<dbReference type="AlphaFoldDB" id="A0A0F9T3H6"/>
<sequence>MEDLWLQPHQTTRNKILAKTIYYLPAPNVYKHWGFFVLMDEQQKKYRKKNREKILEKKAEYRKKNQKKIKKFMEEYVRRPGVKKAKKKYDEAYLKRPEVKDRRRKYMRAYSKNRCYAPEEIIKRRARETLRRAVKLGKIAKPRRCSKCKAKNNIEGHHEDYSKPLEVEWLCMDCHDERHMSKGKTQMENQSTTKEVRNNMGNGIPIALAAAVSTGAMSSEHSESFYKEDEAEDTETFYGSLDVNLKNTKDVEEKVKGWFKKLFVGDKKWEEEVVDQTNYLKNIYDAFSSLGYNNVLYMDLNGETIYEDNENDENDFDKAIKLALEKDVSQNYNVAISLDTTGDEEENILITMKSKHDSGAYPLTVEVIDVKEPAEMLDKIKGALEYRFEIESTEVEADEAEEEVEEEEAATESTESTPESTTE</sequence>
<reference evidence="2" key="1">
    <citation type="journal article" date="2015" name="Nature">
        <title>Complex archaea that bridge the gap between prokaryotes and eukaryotes.</title>
        <authorList>
            <person name="Spang A."/>
            <person name="Saw J.H."/>
            <person name="Jorgensen S.L."/>
            <person name="Zaremba-Niedzwiedzka K."/>
            <person name="Martijn J."/>
            <person name="Lind A.E."/>
            <person name="van Eijk R."/>
            <person name="Schleper C."/>
            <person name="Guy L."/>
            <person name="Ettema T.J."/>
        </authorList>
    </citation>
    <scope>NUCLEOTIDE SEQUENCE</scope>
</reference>
<comment type="caution">
    <text evidence="2">The sequence shown here is derived from an EMBL/GenBank/DDBJ whole genome shotgun (WGS) entry which is preliminary data.</text>
</comment>
<dbReference type="EMBL" id="LAZR01000428">
    <property type="protein sequence ID" value="KKN69367.1"/>
    <property type="molecule type" value="Genomic_DNA"/>
</dbReference>
<feature type="compositionally biased region" description="Low complexity" evidence="1">
    <location>
        <begin position="411"/>
        <end position="423"/>
    </location>
</feature>
<feature type="compositionally biased region" description="Acidic residues" evidence="1">
    <location>
        <begin position="393"/>
        <end position="410"/>
    </location>
</feature>
<gene>
    <name evidence="2" type="ORF">LCGC14_0442270</name>
</gene>
<feature type="region of interest" description="Disordered" evidence="1">
    <location>
        <begin position="393"/>
        <end position="423"/>
    </location>
</feature>
<accession>A0A0F9T3H6</accession>